<proteinExistence type="inferred from homology"/>
<dbReference type="Pfam" id="PF02537">
    <property type="entry name" value="CRCB"/>
    <property type="match status" value="1"/>
</dbReference>
<feature type="transmembrane region" description="Helical" evidence="14">
    <location>
        <begin position="34"/>
        <end position="53"/>
    </location>
</feature>
<evidence type="ECO:0000256" key="9">
    <source>
        <dbReference type="ARBA" id="ARBA00023136"/>
    </source>
</evidence>
<evidence type="ECO:0000256" key="5">
    <source>
        <dbReference type="ARBA" id="ARBA00022723"/>
    </source>
</evidence>
<keyword evidence="8 14" id="KW-0406">Ion transport</keyword>
<keyword evidence="10 14" id="KW-0407">Ion channel</keyword>
<comment type="activity regulation">
    <text evidence="14">Na(+) is not transported, but it plays an essential structural role and its presence is essential for fluoride channel function.</text>
</comment>
<sequence>MTALLLVALGGSLGAILRYGIGRWFVNQGWRPHWGTLLINATGALLLGVITGWGWDKSMAASYPFAGIGFLGGFTTFSTYCVQLADMISKRQYADCIIYLAMTVGCGFLLAAMGYIMTQ</sequence>
<keyword evidence="6 14" id="KW-1133">Transmembrane helix</keyword>
<evidence type="ECO:0000256" key="2">
    <source>
        <dbReference type="ARBA" id="ARBA00022448"/>
    </source>
</evidence>
<keyword evidence="9 14" id="KW-0472">Membrane</keyword>
<comment type="caution">
    <text evidence="15">The sequence shown here is derived from an EMBL/GenBank/DDBJ whole genome shotgun (WGS) entry which is preliminary data.</text>
</comment>
<feature type="binding site" evidence="14">
    <location>
        <position position="75"/>
    </location>
    <ligand>
        <name>Na(+)</name>
        <dbReference type="ChEBI" id="CHEBI:29101"/>
        <note>structural</note>
    </ligand>
</feature>
<comment type="function">
    <text evidence="13 14">Fluoride-specific ion channel. Important for reducing fluoride concentration in the cell, thus reducing its toxicity.</text>
</comment>
<evidence type="ECO:0000256" key="13">
    <source>
        <dbReference type="ARBA" id="ARBA00049940"/>
    </source>
</evidence>
<feature type="binding site" evidence="14">
    <location>
        <position position="72"/>
    </location>
    <ligand>
        <name>Na(+)</name>
        <dbReference type="ChEBI" id="CHEBI:29101"/>
        <note>structural</note>
    </ligand>
</feature>
<keyword evidence="3 14" id="KW-1003">Cell membrane</keyword>
<comment type="subcellular location">
    <subcellularLocation>
        <location evidence="1 14">Cell membrane</location>
        <topology evidence="1 14">Multi-pass membrane protein</topology>
    </subcellularLocation>
</comment>
<evidence type="ECO:0000256" key="7">
    <source>
        <dbReference type="ARBA" id="ARBA00023053"/>
    </source>
</evidence>
<keyword evidence="2 14" id="KW-0813">Transport</keyword>
<gene>
    <name evidence="15" type="primary">crcB_2</name>
    <name evidence="14" type="synonym">crcB</name>
    <name evidence="14" type="synonym">fluC</name>
    <name evidence="15" type="ORF">PAECIP111893_02671</name>
</gene>
<reference evidence="15" key="1">
    <citation type="submission" date="2022-01" db="EMBL/GenBank/DDBJ databases">
        <authorList>
            <person name="Criscuolo A."/>
        </authorList>
    </citation>
    <scope>NUCLEOTIDE SEQUENCE</scope>
    <source>
        <strain evidence="15">CIP111893</strain>
    </source>
</reference>
<keyword evidence="5 14" id="KW-0479">Metal-binding</keyword>
<dbReference type="HAMAP" id="MF_00454">
    <property type="entry name" value="FluC"/>
    <property type="match status" value="1"/>
</dbReference>
<dbReference type="PANTHER" id="PTHR28259">
    <property type="entry name" value="FLUORIDE EXPORT PROTEIN 1-RELATED"/>
    <property type="match status" value="1"/>
</dbReference>
<dbReference type="RefSeq" id="WP_236342984.1">
    <property type="nucleotide sequence ID" value="NZ_CAKMMF010000013.1"/>
</dbReference>
<evidence type="ECO:0000256" key="4">
    <source>
        <dbReference type="ARBA" id="ARBA00022692"/>
    </source>
</evidence>
<feature type="transmembrane region" description="Helical" evidence="14">
    <location>
        <begin position="97"/>
        <end position="117"/>
    </location>
</feature>
<evidence type="ECO:0000256" key="6">
    <source>
        <dbReference type="ARBA" id="ARBA00022989"/>
    </source>
</evidence>
<evidence type="ECO:0000256" key="10">
    <source>
        <dbReference type="ARBA" id="ARBA00023303"/>
    </source>
</evidence>
<keyword evidence="4 14" id="KW-0812">Transmembrane</keyword>
<keyword evidence="7 14" id="KW-0915">Sodium</keyword>
<dbReference type="InterPro" id="IPR003691">
    <property type="entry name" value="FluC"/>
</dbReference>
<evidence type="ECO:0000256" key="11">
    <source>
        <dbReference type="ARBA" id="ARBA00035120"/>
    </source>
</evidence>
<accession>A0ABM9C8A3</accession>
<evidence type="ECO:0000256" key="8">
    <source>
        <dbReference type="ARBA" id="ARBA00023065"/>
    </source>
</evidence>
<evidence type="ECO:0000256" key="12">
    <source>
        <dbReference type="ARBA" id="ARBA00035585"/>
    </source>
</evidence>
<dbReference type="EMBL" id="CAKMMF010000013">
    <property type="protein sequence ID" value="CAH1207009.1"/>
    <property type="molecule type" value="Genomic_DNA"/>
</dbReference>
<dbReference type="PANTHER" id="PTHR28259:SF16">
    <property type="entry name" value="FLUORIDE-SPECIFIC ION CHANNEL FLUC 2"/>
    <property type="match status" value="1"/>
</dbReference>
<evidence type="ECO:0000313" key="16">
    <source>
        <dbReference type="Proteomes" id="UP000838686"/>
    </source>
</evidence>
<evidence type="ECO:0000256" key="1">
    <source>
        <dbReference type="ARBA" id="ARBA00004651"/>
    </source>
</evidence>
<evidence type="ECO:0000256" key="14">
    <source>
        <dbReference type="HAMAP-Rule" id="MF_00454"/>
    </source>
</evidence>
<comment type="catalytic activity">
    <reaction evidence="12">
        <text>fluoride(in) = fluoride(out)</text>
        <dbReference type="Rhea" id="RHEA:76159"/>
        <dbReference type="ChEBI" id="CHEBI:17051"/>
    </reaction>
    <physiologicalReaction direction="left-to-right" evidence="12">
        <dbReference type="Rhea" id="RHEA:76160"/>
    </physiologicalReaction>
</comment>
<dbReference type="Proteomes" id="UP000838686">
    <property type="component" value="Unassembled WGS sequence"/>
</dbReference>
<protein>
    <recommendedName>
        <fullName evidence="14">Fluoride-specific ion channel FluC</fullName>
    </recommendedName>
</protein>
<evidence type="ECO:0000256" key="3">
    <source>
        <dbReference type="ARBA" id="ARBA00022475"/>
    </source>
</evidence>
<keyword evidence="16" id="KW-1185">Reference proteome</keyword>
<name>A0ABM9C8A3_9BACL</name>
<feature type="transmembrane region" description="Helical" evidence="14">
    <location>
        <begin position="65"/>
        <end position="85"/>
    </location>
</feature>
<organism evidence="15 16">
    <name type="scientific">Paenibacillus plantiphilus</name>
    <dbReference type="NCBI Taxonomy" id="2905650"/>
    <lineage>
        <taxon>Bacteria</taxon>
        <taxon>Bacillati</taxon>
        <taxon>Bacillota</taxon>
        <taxon>Bacilli</taxon>
        <taxon>Bacillales</taxon>
        <taxon>Paenibacillaceae</taxon>
        <taxon>Paenibacillus</taxon>
    </lineage>
</organism>
<comment type="similarity">
    <text evidence="11 14">Belongs to the fluoride channel Fluc/FEX (TC 1.A.43) family.</text>
</comment>
<evidence type="ECO:0000313" key="15">
    <source>
        <dbReference type="EMBL" id="CAH1207009.1"/>
    </source>
</evidence>